<dbReference type="InterPro" id="IPR038628">
    <property type="entry name" value="XkdM-like_sf"/>
</dbReference>
<dbReference type="Proteomes" id="UP000095564">
    <property type="component" value="Unassembled WGS sequence"/>
</dbReference>
<dbReference type="SUPFAM" id="SSF69279">
    <property type="entry name" value="Phage tail proteins"/>
    <property type="match status" value="1"/>
</dbReference>
<name>A0A174QS23_ANAHA</name>
<evidence type="ECO:0000313" key="1">
    <source>
        <dbReference type="EMBL" id="CUP74507.1"/>
    </source>
</evidence>
<dbReference type="Gene3D" id="2.30.110.40">
    <property type="entry name" value="Phage tail tube protein"/>
    <property type="match status" value="1"/>
</dbReference>
<reference evidence="1 2" key="1">
    <citation type="submission" date="2015-09" db="EMBL/GenBank/DDBJ databases">
        <authorList>
            <consortium name="Pathogen Informatics"/>
        </authorList>
    </citation>
    <scope>NUCLEOTIDE SEQUENCE [LARGE SCALE GENOMIC DNA]</scope>
    <source>
        <strain evidence="1 2">2789STDY5834908</strain>
    </source>
</reference>
<dbReference type="Pfam" id="PF09393">
    <property type="entry name" value="DUF2001"/>
    <property type="match status" value="1"/>
</dbReference>
<sequence length="119" mass="13026">MAESTALQAKYKITKSDVVQTNTLSKGQKITQLEGTGTLKMNKISSYMIKLLLADIKKGIMPDITIITALKDPASLGTERVKITGVSFDELTLADWEANKLGEESYPFTFADAEPIDLI</sequence>
<evidence type="ECO:0000313" key="2">
    <source>
        <dbReference type="Proteomes" id="UP000095564"/>
    </source>
</evidence>
<dbReference type="EMBL" id="CZAU01000020">
    <property type="protein sequence ID" value="CUP74507.1"/>
    <property type="molecule type" value="Genomic_DNA"/>
</dbReference>
<gene>
    <name evidence="1" type="primary">xkdM</name>
    <name evidence="1" type="ORF">ERS852520_02079</name>
</gene>
<protein>
    <submittedName>
        <fullName evidence="1">Phage-like element PBSX protein xkdM</fullName>
    </submittedName>
</protein>
<proteinExistence type="predicted"/>
<dbReference type="AlphaFoldDB" id="A0A174QS23"/>
<accession>A0A174QS23</accession>
<dbReference type="InterPro" id="IPR018989">
    <property type="entry name" value="DUF2001"/>
</dbReference>
<organism evidence="1 2">
    <name type="scientific">Anaerostipes hadrus</name>
    <dbReference type="NCBI Taxonomy" id="649756"/>
    <lineage>
        <taxon>Bacteria</taxon>
        <taxon>Bacillati</taxon>
        <taxon>Bacillota</taxon>
        <taxon>Clostridia</taxon>
        <taxon>Lachnospirales</taxon>
        <taxon>Lachnospiraceae</taxon>
        <taxon>Anaerostipes</taxon>
    </lineage>
</organism>